<proteinExistence type="predicted"/>
<protein>
    <submittedName>
        <fullName evidence="1">Uncharacterized protein</fullName>
    </submittedName>
</protein>
<organism evidence="1">
    <name type="scientific">Arundo donax</name>
    <name type="common">Giant reed</name>
    <name type="synonym">Donax arundinaceus</name>
    <dbReference type="NCBI Taxonomy" id="35708"/>
    <lineage>
        <taxon>Eukaryota</taxon>
        <taxon>Viridiplantae</taxon>
        <taxon>Streptophyta</taxon>
        <taxon>Embryophyta</taxon>
        <taxon>Tracheophyta</taxon>
        <taxon>Spermatophyta</taxon>
        <taxon>Magnoliopsida</taxon>
        <taxon>Liliopsida</taxon>
        <taxon>Poales</taxon>
        <taxon>Poaceae</taxon>
        <taxon>PACMAD clade</taxon>
        <taxon>Arundinoideae</taxon>
        <taxon>Arundineae</taxon>
        <taxon>Arundo</taxon>
    </lineage>
</organism>
<name>A0A0A9BST9_ARUDO</name>
<sequence>MPIKYREIYDLGYLKKEKKILNYIIYITQLCGQQPTELYS</sequence>
<dbReference type="AlphaFoldDB" id="A0A0A9BST9"/>
<accession>A0A0A9BST9</accession>
<evidence type="ECO:0000313" key="1">
    <source>
        <dbReference type="EMBL" id="JAD64230.1"/>
    </source>
</evidence>
<reference evidence="1" key="2">
    <citation type="journal article" date="2015" name="Data Brief">
        <title>Shoot transcriptome of the giant reed, Arundo donax.</title>
        <authorList>
            <person name="Barrero R.A."/>
            <person name="Guerrero F.D."/>
            <person name="Moolhuijzen P."/>
            <person name="Goolsby J.A."/>
            <person name="Tidwell J."/>
            <person name="Bellgard S.E."/>
            <person name="Bellgard M.I."/>
        </authorList>
    </citation>
    <scope>NUCLEOTIDE SEQUENCE</scope>
    <source>
        <tissue evidence="1">Shoot tissue taken approximately 20 cm above the soil surface</tissue>
    </source>
</reference>
<reference evidence="1" key="1">
    <citation type="submission" date="2014-09" db="EMBL/GenBank/DDBJ databases">
        <authorList>
            <person name="Magalhaes I.L.F."/>
            <person name="Oliveira U."/>
            <person name="Santos F.R."/>
            <person name="Vidigal T.H.D.A."/>
            <person name="Brescovit A.D."/>
            <person name="Santos A.J."/>
        </authorList>
    </citation>
    <scope>NUCLEOTIDE SEQUENCE</scope>
    <source>
        <tissue evidence="1">Shoot tissue taken approximately 20 cm above the soil surface</tissue>
    </source>
</reference>
<dbReference type="EMBL" id="GBRH01233665">
    <property type="protein sequence ID" value="JAD64230.1"/>
    <property type="molecule type" value="Transcribed_RNA"/>
</dbReference>